<proteinExistence type="predicted"/>
<evidence type="ECO:0000313" key="2">
    <source>
        <dbReference type="EMBL" id="NIJ07713.1"/>
    </source>
</evidence>
<dbReference type="InterPro" id="IPR037151">
    <property type="entry name" value="AlkB-like_sf"/>
</dbReference>
<dbReference type="RefSeq" id="WP_208408579.1">
    <property type="nucleotide sequence ID" value="NZ_JAAOZC010000002.1"/>
</dbReference>
<name>A0ABX0TRK5_9SPHN</name>
<accession>A0ABX0TRK5</accession>
<dbReference type="Proteomes" id="UP000727456">
    <property type="component" value="Unassembled WGS sequence"/>
</dbReference>
<dbReference type="EMBL" id="JAAOZC010000002">
    <property type="protein sequence ID" value="NIJ07713.1"/>
    <property type="molecule type" value="Genomic_DNA"/>
</dbReference>
<dbReference type="PROSITE" id="PS51471">
    <property type="entry name" value="FE2OG_OXY"/>
    <property type="match status" value="1"/>
</dbReference>
<dbReference type="Pfam" id="PF13532">
    <property type="entry name" value="2OG-FeII_Oxy_2"/>
    <property type="match status" value="1"/>
</dbReference>
<gene>
    <name evidence="2" type="ORF">FHS31_001309</name>
</gene>
<keyword evidence="2" id="KW-0560">Oxidoreductase</keyword>
<sequence>MPDADVSILRDLEMPLPYDGMLRKLYQQTIWRQEAVRVYGKEYQQPRLVALYGSPDKRYDYSGIRLHPLPWTDLLREIKRRIEDSTDATFNAVFLNLYRDHNDSMGFHSDDERELGKNPIIASLTFGATRTFLLKHKSRKDLPLVKVPLEAGSVLLMKGTTQHNWKHGINKQTMPCGPRINLTFRTLLG</sequence>
<dbReference type="GO" id="GO:0051213">
    <property type="term" value="F:dioxygenase activity"/>
    <property type="evidence" value="ECO:0007669"/>
    <property type="project" value="UniProtKB-KW"/>
</dbReference>
<dbReference type="Gene3D" id="2.60.120.590">
    <property type="entry name" value="Alpha-ketoglutarate-dependent dioxygenase AlkB-like"/>
    <property type="match status" value="1"/>
</dbReference>
<dbReference type="InterPro" id="IPR032854">
    <property type="entry name" value="ALKBH3"/>
</dbReference>
<evidence type="ECO:0000259" key="1">
    <source>
        <dbReference type="PROSITE" id="PS51471"/>
    </source>
</evidence>
<dbReference type="PANTHER" id="PTHR31212">
    <property type="entry name" value="ALPHA-KETOGLUTARATE-DEPENDENT DIOXYGENASE ALKB HOMOLOG 3"/>
    <property type="match status" value="1"/>
</dbReference>
<keyword evidence="3" id="KW-1185">Reference proteome</keyword>
<dbReference type="SUPFAM" id="SSF51197">
    <property type="entry name" value="Clavaminate synthase-like"/>
    <property type="match status" value="1"/>
</dbReference>
<dbReference type="PANTHER" id="PTHR31212:SF4">
    <property type="entry name" value="ALPHA-KETOGLUTARATE-DEPENDENT DIOXYGENASE ALKB HOMOLOG 3"/>
    <property type="match status" value="1"/>
</dbReference>
<reference evidence="2 3" key="1">
    <citation type="submission" date="2020-03" db="EMBL/GenBank/DDBJ databases">
        <title>Genomic Encyclopedia of Type Strains, Phase III (KMG-III): the genomes of soil and plant-associated and newly described type strains.</title>
        <authorList>
            <person name="Whitman W."/>
        </authorList>
    </citation>
    <scope>NUCLEOTIDE SEQUENCE [LARGE SCALE GENOMIC DNA]</scope>
    <source>
        <strain evidence="2 3">CECT 8804</strain>
    </source>
</reference>
<evidence type="ECO:0000313" key="3">
    <source>
        <dbReference type="Proteomes" id="UP000727456"/>
    </source>
</evidence>
<feature type="domain" description="Fe2OG dioxygenase" evidence="1">
    <location>
        <begin position="89"/>
        <end position="188"/>
    </location>
</feature>
<dbReference type="InterPro" id="IPR005123">
    <property type="entry name" value="Oxoglu/Fe-dep_dioxygenase_dom"/>
</dbReference>
<protein>
    <submittedName>
        <fullName evidence="2">Alkylated DNA repair dioxygenase AlkB</fullName>
    </submittedName>
</protein>
<keyword evidence="2" id="KW-0223">Dioxygenase</keyword>
<dbReference type="InterPro" id="IPR027450">
    <property type="entry name" value="AlkB-like"/>
</dbReference>
<organism evidence="2 3">
    <name type="scientific">Sphingomonas vulcanisoli</name>
    <dbReference type="NCBI Taxonomy" id="1658060"/>
    <lineage>
        <taxon>Bacteria</taxon>
        <taxon>Pseudomonadati</taxon>
        <taxon>Pseudomonadota</taxon>
        <taxon>Alphaproteobacteria</taxon>
        <taxon>Sphingomonadales</taxon>
        <taxon>Sphingomonadaceae</taxon>
        <taxon>Sphingomonas</taxon>
    </lineage>
</organism>
<comment type="caution">
    <text evidence="2">The sequence shown here is derived from an EMBL/GenBank/DDBJ whole genome shotgun (WGS) entry which is preliminary data.</text>
</comment>